<dbReference type="InterPro" id="IPR039331">
    <property type="entry name" value="PAPs-like"/>
</dbReference>
<sequence length="742" mass="85889">MGALLLLFIRFLFFENKHHIRNYNYNGDSNNTIRNNKKLKKYFIISIFLYTSSIIGFIFTLSSFSSWNYLPIELTTIGSILIALFYILYQLIIQFEVDRKKRIFKVRKNKNKKYFIQSPPNFNNGILINSNNNNNNNNNNDNNNNNNNGDNIINSPNIKENILLESLNSSSQKYDQIKNQHGDDIDVDVINDDDDEEEEFEGQQYHHNENKSFYNYNNQIDPKLSFLERYKKRIVYFAKDVIETIKFKPKLSIALISISLIIAILIPVLLNDVCICSHPMNVSTSFSRKLFQESYCKNGEICFLYLTLPKDPSTSMILQIHTYNKPLNIDISIKVDDNDQTNNNNNIINISKFNFISMSKIIKDYPRYISYIDFKGLKENTTYNFKVNITSKELNGGKQILNSYDGVNEFKFKTFSNQSTNSTIKFISGGDIVINKDSKDLANHASKNFNPDFIVVGGDVVYEDGIGACYRRWDEKLSFFNTYFNLKFISNNNNSNNSSLFLKPILLSIGNHEAGAFYQTHKQVPFYFKYFLFELDGFKDGVDENRSSYHIHKISSHASIVSLDSCVVSTWNQQTQWLDNQWSNDEFINTSKLVVYHHPIYPAWSLDGLIPESGREAMLPLFDRFQIPFVFENHEHIFRRTKPLTDNKIVVVNDNGDGNNNNGNNYLNSSTFQGTYYAGSGSFGISPTNTIPSQNDSSLPWYLAKRSYCNHLWYVTINQKEILVEAFAPDGNKFDKIKYVRN</sequence>
<dbReference type="PANTHER" id="PTHR22953">
    <property type="entry name" value="ACID PHOSPHATASE RELATED"/>
    <property type="match status" value="1"/>
</dbReference>
<comment type="caution">
    <text evidence="5">The sequence shown here is derived from an EMBL/GenBank/DDBJ whole genome shotgun (WGS) entry which is preliminary data.</text>
</comment>
<dbReference type="InterPro" id="IPR029052">
    <property type="entry name" value="Metallo-depent_PP-like"/>
</dbReference>
<feature type="region of interest" description="Disordered" evidence="2">
    <location>
        <begin position="127"/>
        <end position="152"/>
    </location>
</feature>
<gene>
    <name evidence="5" type="ORF">RB653_005952</name>
</gene>
<feature type="transmembrane region" description="Helical" evidence="3">
    <location>
        <begin position="70"/>
        <end position="92"/>
    </location>
</feature>
<dbReference type="AlphaFoldDB" id="A0AAN7ULW6"/>
<evidence type="ECO:0000256" key="1">
    <source>
        <dbReference type="ARBA" id="ARBA00022729"/>
    </source>
</evidence>
<proteinExistence type="predicted"/>
<dbReference type="InterPro" id="IPR004843">
    <property type="entry name" value="Calcineurin-like_PHP"/>
</dbReference>
<dbReference type="GO" id="GO:0003993">
    <property type="term" value="F:acid phosphatase activity"/>
    <property type="evidence" value="ECO:0007669"/>
    <property type="project" value="InterPro"/>
</dbReference>
<feature type="domain" description="Calcineurin-like phosphoesterase" evidence="4">
    <location>
        <begin position="439"/>
        <end position="637"/>
    </location>
</feature>
<dbReference type="PANTHER" id="PTHR22953:SF104">
    <property type="entry name" value="CALCINEURIN-LIKE PHOSPHOESTERASE DOMAIN-CONTAINING PROTEIN"/>
    <property type="match status" value="1"/>
</dbReference>
<evidence type="ECO:0000256" key="2">
    <source>
        <dbReference type="SAM" id="MobiDB-lite"/>
    </source>
</evidence>
<feature type="transmembrane region" description="Helical" evidence="3">
    <location>
        <begin position="42"/>
        <end position="64"/>
    </location>
</feature>
<evidence type="ECO:0000259" key="4">
    <source>
        <dbReference type="Pfam" id="PF00149"/>
    </source>
</evidence>
<keyword evidence="1" id="KW-0732">Signal</keyword>
<reference evidence="5 6" key="1">
    <citation type="submission" date="2023-11" db="EMBL/GenBank/DDBJ databases">
        <title>Dfirmibasis_genome.</title>
        <authorList>
            <person name="Edelbroek B."/>
            <person name="Kjellin J."/>
            <person name="Jerlstrom-Hultqvist J."/>
            <person name="Soderbom F."/>
        </authorList>
    </citation>
    <scope>NUCLEOTIDE SEQUENCE [LARGE SCALE GENOMIC DNA]</scope>
    <source>
        <strain evidence="5 6">TNS-C-14</strain>
    </source>
</reference>
<dbReference type="Gene3D" id="3.60.21.10">
    <property type="match status" value="1"/>
</dbReference>
<keyword evidence="3" id="KW-1133">Transmembrane helix</keyword>
<keyword evidence="3" id="KW-0472">Membrane</keyword>
<keyword evidence="3" id="KW-0812">Transmembrane</keyword>
<dbReference type="SUPFAM" id="SSF56300">
    <property type="entry name" value="Metallo-dependent phosphatases"/>
    <property type="match status" value="1"/>
</dbReference>
<feature type="transmembrane region" description="Helical" evidence="3">
    <location>
        <begin position="251"/>
        <end position="270"/>
    </location>
</feature>
<evidence type="ECO:0000256" key="3">
    <source>
        <dbReference type="SAM" id="Phobius"/>
    </source>
</evidence>
<organism evidence="5 6">
    <name type="scientific">Dictyostelium firmibasis</name>
    <dbReference type="NCBI Taxonomy" id="79012"/>
    <lineage>
        <taxon>Eukaryota</taxon>
        <taxon>Amoebozoa</taxon>
        <taxon>Evosea</taxon>
        <taxon>Eumycetozoa</taxon>
        <taxon>Dictyostelia</taxon>
        <taxon>Dictyosteliales</taxon>
        <taxon>Dictyosteliaceae</taxon>
        <taxon>Dictyostelium</taxon>
    </lineage>
</organism>
<dbReference type="Pfam" id="PF00149">
    <property type="entry name" value="Metallophos"/>
    <property type="match status" value="1"/>
</dbReference>
<evidence type="ECO:0000313" key="5">
    <source>
        <dbReference type="EMBL" id="KAK5584343.1"/>
    </source>
</evidence>
<accession>A0AAN7ULW6</accession>
<keyword evidence="6" id="KW-1185">Reference proteome</keyword>
<evidence type="ECO:0000313" key="6">
    <source>
        <dbReference type="Proteomes" id="UP001344447"/>
    </source>
</evidence>
<dbReference type="Proteomes" id="UP001344447">
    <property type="component" value="Unassembled WGS sequence"/>
</dbReference>
<name>A0AAN7ULW6_9MYCE</name>
<dbReference type="EMBL" id="JAVFKY010000001">
    <property type="protein sequence ID" value="KAK5584343.1"/>
    <property type="molecule type" value="Genomic_DNA"/>
</dbReference>
<protein>
    <recommendedName>
        <fullName evidence="4">Calcineurin-like phosphoesterase domain-containing protein</fullName>
    </recommendedName>
</protein>